<dbReference type="EMBL" id="GL983939">
    <property type="protein sequence ID" value="EGR30841.1"/>
    <property type="molecule type" value="Genomic_DNA"/>
</dbReference>
<organism evidence="1 2">
    <name type="scientific">Ichthyophthirius multifiliis</name>
    <name type="common">White spot disease agent</name>
    <name type="synonym">Ich</name>
    <dbReference type="NCBI Taxonomy" id="5932"/>
    <lineage>
        <taxon>Eukaryota</taxon>
        <taxon>Sar</taxon>
        <taxon>Alveolata</taxon>
        <taxon>Ciliophora</taxon>
        <taxon>Intramacronucleata</taxon>
        <taxon>Oligohymenophorea</taxon>
        <taxon>Hymenostomatida</taxon>
        <taxon>Ophryoglenina</taxon>
        <taxon>Ichthyophthirius</taxon>
    </lineage>
</organism>
<reference evidence="1 2" key="1">
    <citation type="submission" date="2011-07" db="EMBL/GenBank/DDBJ databases">
        <authorList>
            <person name="Coyne R."/>
            <person name="Brami D."/>
            <person name="Johnson J."/>
            <person name="Hostetler J."/>
            <person name="Hannick L."/>
            <person name="Clark T."/>
            <person name="Cassidy-Hanley D."/>
            <person name="Inman J."/>
        </authorList>
    </citation>
    <scope>NUCLEOTIDE SEQUENCE [LARGE SCALE GENOMIC DNA]</scope>
    <source>
        <strain evidence="1 2">G5</strain>
    </source>
</reference>
<protein>
    <submittedName>
        <fullName evidence="1">Uncharacterized protein</fullName>
    </submittedName>
</protein>
<dbReference type="Proteomes" id="UP000008983">
    <property type="component" value="Unassembled WGS sequence"/>
</dbReference>
<evidence type="ECO:0000313" key="1">
    <source>
        <dbReference type="EMBL" id="EGR30841.1"/>
    </source>
</evidence>
<dbReference type="GeneID" id="14906959"/>
<dbReference type="RefSeq" id="XP_004032428.1">
    <property type="nucleotide sequence ID" value="XM_004032380.1"/>
</dbReference>
<proteinExistence type="predicted"/>
<name>G0QVC3_ICHMU</name>
<evidence type="ECO:0000313" key="2">
    <source>
        <dbReference type="Proteomes" id="UP000008983"/>
    </source>
</evidence>
<keyword evidence="2" id="KW-1185">Reference proteome</keyword>
<accession>G0QVC3</accession>
<dbReference type="InParanoid" id="G0QVC3"/>
<dbReference type="AlphaFoldDB" id="G0QVC3"/>
<sequence length="104" mass="13111">MKLKKAKKITFWKKIEKKMILFIIYKGEYKNQKMIQYKFRLKIWTKNKKFIMKNMIGLLKKEIKIIHYQEKMKYLKIMLMIYRKKINLLGINYRKNYLIQDRIL</sequence>
<gene>
    <name evidence="1" type="ORF">IMG5_122740</name>
</gene>